<dbReference type="PROSITE" id="PS00022">
    <property type="entry name" value="EGF_1"/>
    <property type="match status" value="1"/>
</dbReference>
<proteinExistence type="predicted"/>
<dbReference type="WBParaSite" id="PSAMB.scaffold5679size11114.g27090.t1">
    <property type="protein sequence ID" value="PSAMB.scaffold5679size11114.g27090.t1"/>
    <property type="gene ID" value="PSAMB.scaffold5679size11114.g27090"/>
</dbReference>
<feature type="signal peptide" evidence="2">
    <location>
        <begin position="1"/>
        <end position="21"/>
    </location>
</feature>
<evidence type="ECO:0000256" key="2">
    <source>
        <dbReference type="SAM" id="SignalP"/>
    </source>
</evidence>
<sequence>MVLVSAIILLIAFDGLHSSLAQVQQADTRNASLSPPLFDAHSCENSCTSDQDCPELATCRSIIKSDKSCGVCVCAVEYNAVNGTCVKRVVKELDSPVESLNQDKEKQLKKGNEELKASTKTDTLPAITVAATAEPEWDCSKFDCESAFTDKEDDDPLLIRTSKIRPLGENNCTDTTLFAAPTTCSHLVGGNQCGGGGRCLEVEKLVDYCICPYQRSGTSCHIEKEGKCSKTTGSLPSTVLNNRRYVHKFNRHVGSIVARHFAPSLEHCIRLCEWTGRERCRSVNFGGQFNGESVCELLSVWAPPNSALQSWIQEAPGWTYACCFR</sequence>
<accession>A0A914WZ66</accession>
<name>A0A914WZ66_9BILA</name>
<comment type="caution">
    <text evidence="1">Lacks conserved residue(s) required for the propagation of feature annotation.</text>
</comment>
<keyword evidence="4" id="KW-1185">Reference proteome</keyword>
<feature type="chain" id="PRO_5037732104" evidence="2">
    <location>
        <begin position="22"/>
        <end position="325"/>
    </location>
</feature>
<feature type="domain" description="EGF-like" evidence="3">
    <location>
        <begin position="180"/>
        <end position="221"/>
    </location>
</feature>
<keyword evidence="1" id="KW-1015">Disulfide bond</keyword>
<dbReference type="InterPro" id="IPR000742">
    <property type="entry name" value="EGF"/>
</dbReference>
<dbReference type="PROSITE" id="PS50026">
    <property type="entry name" value="EGF_3"/>
    <property type="match status" value="1"/>
</dbReference>
<keyword evidence="1" id="KW-0245">EGF-like domain</keyword>
<dbReference type="Proteomes" id="UP000887566">
    <property type="component" value="Unplaced"/>
</dbReference>
<evidence type="ECO:0000313" key="4">
    <source>
        <dbReference type="Proteomes" id="UP000887566"/>
    </source>
</evidence>
<protein>
    <submittedName>
        <fullName evidence="5">EGF-like domain-containing protein</fullName>
    </submittedName>
</protein>
<organism evidence="4 5">
    <name type="scientific">Plectus sambesii</name>
    <dbReference type="NCBI Taxonomy" id="2011161"/>
    <lineage>
        <taxon>Eukaryota</taxon>
        <taxon>Metazoa</taxon>
        <taxon>Ecdysozoa</taxon>
        <taxon>Nematoda</taxon>
        <taxon>Chromadorea</taxon>
        <taxon>Plectida</taxon>
        <taxon>Plectina</taxon>
        <taxon>Plectoidea</taxon>
        <taxon>Plectidae</taxon>
        <taxon>Plectus</taxon>
    </lineage>
</organism>
<keyword evidence="2" id="KW-0732">Signal</keyword>
<dbReference type="AlphaFoldDB" id="A0A914WZ66"/>
<evidence type="ECO:0000259" key="3">
    <source>
        <dbReference type="PROSITE" id="PS50026"/>
    </source>
</evidence>
<feature type="disulfide bond" evidence="1">
    <location>
        <begin position="211"/>
        <end position="220"/>
    </location>
</feature>
<evidence type="ECO:0000313" key="5">
    <source>
        <dbReference type="WBParaSite" id="PSAMB.scaffold5679size11114.g27090.t1"/>
    </source>
</evidence>
<evidence type="ECO:0000256" key="1">
    <source>
        <dbReference type="PROSITE-ProRule" id="PRU00076"/>
    </source>
</evidence>
<reference evidence="5" key="1">
    <citation type="submission" date="2022-11" db="UniProtKB">
        <authorList>
            <consortium name="WormBaseParasite"/>
        </authorList>
    </citation>
    <scope>IDENTIFICATION</scope>
</reference>